<keyword evidence="1" id="KW-0732">Signal</keyword>
<keyword evidence="3" id="KW-1185">Reference proteome</keyword>
<evidence type="ECO:0000313" key="3">
    <source>
        <dbReference type="Proteomes" id="UP001501523"/>
    </source>
</evidence>
<protein>
    <recommendedName>
        <fullName evidence="4">PEP-CTERM sorting domain-containing protein</fullName>
    </recommendedName>
</protein>
<dbReference type="EMBL" id="BAAAEU010000010">
    <property type="protein sequence ID" value="GAA0716583.1"/>
    <property type="molecule type" value="Genomic_DNA"/>
</dbReference>
<gene>
    <name evidence="2" type="ORF">GCM10009105_23130</name>
</gene>
<evidence type="ECO:0000313" key="2">
    <source>
        <dbReference type="EMBL" id="GAA0716583.1"/>
    </source>
</evidence>
<organism evidence="2 3">
    <name type="scientific">Dokdonella soli</name>
    <dbReference type="NCBI Taxonomy" id="529810"/>
    <lineage>
        <taxon>Bacteria</taxon>
        <taxon>Pseudomonadati</taxon>
        <taxon>Pseudomonadota</taxon>
        <taxon>Gammaproteobacteria</taxon>
        <taxon>Lysobacterales</taxon>
        <taxon>Rhodanobacteraceae</taxon>
        <taxon>Dokdonella</taxon>
    </lineage>
</organism>
<evidence type="ECO:0000256" key="1">
    <source>
        <dbReference type="SAM" id="SignalP"/>
    </source>
</evidence>
<name>A0ABN1IL94_9GAMM</name>
<dbReference type="Proteomes" id="UP001501523">
    <property type="component" value="Unassembled WGS sequence"/>
</dbReference>
<sequence>MYPRLSKKPIAAALGLIAILAAQGAGADAPLIAHLQYSADIGANIVGPGLFAARKDFVDDDLAGARQRMQIAGLPDNAVLHDFHIEGNGNILFALDIGVTLGGTYFDPADVIRFSGSSFSKQFDAAAAGVPRGVHCDGVARLGSNGPLLLSFDKTFSVGGITIQPADVIAFSGNAFGAKLLDARALGLSANLNVDAIDTFGTKSYLLVSFDTGGTIAGITFADEDVMQLHLTDGTWSKRFTLLNFSDRWGAANLDGLAATNNDTIFEDDFQ</sequence>
<evidence type="ECO:0008006" key="4">
    <source>
        <dbReference type="Google" id="ProtNLM"/>
    </source>
</evidence>
<feature type="chain" id="PRO_5045984986" description="PEP-CTERM sorting domain-containing protein" evidence="1">
    <location>
        <begin position="28"/>
        <end position="271"/>
    </location>
</feature>
<accession>A0ABN1IL94</accession>
<dbReference type="RefSeq" id="WP_343791231.1">
    <property type="nucleotide sequence ID" value="NZ_BAAAEU010000010.1"/>
</dbReference>
<feature type="signal peptide" evidence="1">
    <location>
        <begin position="1"/>
        <end position="27"/>
    </location>
</feature>
<reference evidence="2 3" key="1">
    <citation type="journal article" date="2019" name="Int. J. Syst. Evol. Microbiol.">
        <title>The Global Catalogue of Microorganisms (GCM) 10K type strain sequencing project: providing services to taxonomists for standard genome sequencing and annotation.</title>
        <authorList>
            <consortium name="The Broad Institute Genomics Platform"/>
            <consortium name="The Broad Institute Genome Sequencing Center for Infectious Disease"/>
            <person name="Wu L."/>
            <person name="Ma J."/>
        </authorList>
    </citation>
    <scope>NUCLEOTIDE SEQUENCE [LARGE SCALE GENOMIC DNA]</scope>
    <source>
        <strain evidence="2 3">JCM 15421</strain>
    </source>
</reference>
<comment type="caution">
    <text evidence="2">The sequence shown here is derived from an EMBL/GenBank/DDBJ whole genome shotgun (WGS) entry which is preliminary data.</text>
</comment>
<proteinExistence type="predicted"/>